<dbReference type="PATRIC" id="fig|1088869.3.peg.737"/>
<keyword evidence="4" id="KW-1185">Reference proteome</keyword>
<keyword evidence="3" id="KW-0489">Methyltransferase</keyword>
<dbReference type="InterPro" id="IPR045179">
    <property type="entry name" value="YgfZ/GcvT"/>
</dbReference>
<proteinExistence type="predicted"/>
<keyword evidence="3" id="KW-0808">Transferase</keyword>
<evidence type="ECO:0000256" key="1">
    <source>
        <dbReference type="ARBA" id="ARBA00022946"/>
    </source>
</evidence>
<dbReference type="AlphaFoldDB" id="G6XGW5"/>
<comment type="caution">
    <text evidence="3">The sequence shown here is derived from an EMBL/GenBank/DDBJ whole genome shotgun (WGS) entry which is preliminary data.</text>
</comment>
<dbReference type="PANTHER" id="PTHR22602">
    <property type="entry name" value="TRANSFERASE CAF17, MITOCHONDRIAL-RELATED"/>
    <property type="match status" value="1"/>
</dbReference>
<keyword evidence="1" id="KW-0809">Transit peptide</keyword>
<name>G6XGW5_9PROT</name>
<evidence type="ECO:0000313" key="3">
    <source>
        <dbReference type="EMBL" id="EHH69423.1"/>
    </source>
</evidence>
<dbReference type="PANTHER" id="PTHR22602:SF0">
    <property type="entry name" value="TRANSFERASE CAF17, MITOCHONDRIAL-RELATED"/>
    <property type="match status" value="1"/>
</dbReference>
<accession>G6XGW5</accession>
<sequence length="270" mass="30027">MIESLTHRSVLRFSGKDRTTFLQGLVTNDLLSLTAGQAVWSALLTPQGRWLSEFFLMEQDGSLFMDCAAAHAEMLTKRLSRFRLRADVQIEPAALHVIAGDHATPAPETAFCHAPDPRCDGAGWRALVGALPDPIQDASHYLIRRLPLGLPDVMDFEPEQTLALEGDMDLLHGISWKKGCYMGQELTARTHYRGLVRRRLLPVSLQGAPFPAEGGTILMGGREIGDLRSRSGHRGLTMLRREAWQASDLTCNGQPVTIDWPQWFPSEMRS</sequence>
<evidence type="ECO:0000313" key="4">
    <source>
        <dbReference type="Proteomes" id="UP000004949"/>
    </source>
</evidence>
<dbReference type="STRING" id="1088869.GMO_07300"/>
<gene>
    <name evidence="3" type="ORF">GMO_07300</name>
</gene>
<reference evidence="3 4" key="1">
    <citation type="submission" date="2011-10" db="EMBL/GenBank/DDBJ databases">
        <title>Genome sequence of Gluconobacter morbifer G707, isolated from Drosophila gut.</title>
        <authorList>
            <person name="Lee W.-J."/>
            <person name="Kim E.-K."/>
        </authorList>
    </citation>
    <scope>NUCLEOTIDE SEQUENCE [LARGE SCALE GENOMIC DNA]</scope>
    <source>
        <strain evidence="3 4">G707</strain>
    </source>
</reference>
<dbReference type="eggNOG" id="COG0354">
    <property type="taxonomic scope" value="Bacteria"/>
</dbReference>
<dbReference type="EMBL" id="AGQV01000001">
    <property type="protein sequence ID" value="EHH69423.1"/>
    <property type="molecule type" value="Genomic_DNA"/>
</dbReference>
<dbReference type="RefSeq" id="WP_008850880.1">
    <property type="nucleotide sequence ID" value="NZ_AGQV01000001.1"/>
</dbReference>
<dbReference type="GO" id="GO:0032259">
    <property type="term" value="P:methylation"/>
    <property type="evidence" value="ECO:0007669"/>
    <property type="project" value="UniProtKB-KW"/>
</dbReference>
<dbReference type="InterPro" id="IPR017703">
    <property type="entry name" value="YgfZ/GCV_T_CS"/>
</dbReference>
<dbReference type="SUPFAM" id="SSF103025">
    <property type="entry name" value="Folate-binding domain"/>
    <property type="match status" value="1"/>
</dbReference>
<dbReference type="Proteomes" id="UP000004949">
    <property type="component" value="Unassembled WGS sequence"/>
</dbReference>
<organism evidence="3 4">
    <name type="scientific">Gluconobacter morbifer G707</name>
    <dbReference type="NCBI Taxonomy" id="1088869"/>
    <lineage>
        <taxon>Bacteria</taxon>
        <taxon>Pseudomonadati</taxon>
        <taxon>Pseudomonadota</taxon>
        <taxon>Alphaproteobacteria</taxon>
        <taxon>Acetobacterales</taxon>
        <taxon>Acetobacteraceae</taxon>
        <taxon>Gluconobacter</taxon>
    </lineage>
</organism>
<evidence type="ECO:0000259" key="2">
    <source>
        <dbReference type="Pfam" id="PF25455"/>
    </source>
</evidence>
<protein>
    <submittedName>
        <fullName evidence="3">Aminomethyltransferase</fullName>
    </submittedName>
</protein>
<dbReference type="InterPro" id="IPR027266">
    <property type="entry name" value="TrmE/GcvT-like"/>
</dbReference>
<dbReference type="GO" id="GO:0016226">
    <property type="term" value="P:iron-sulfur cluster assembly"/>
    <property type="evidence" value="ECO:0007669"/>
    <property type="project" value="TreeGrafter"/>
</dbReference>
<dbReference type="NCBIfam" id="TIGR03317">
    <property type="entry name" value="ygfZ_signature"/>
    <property type="match status" value="1"/>
</dbReference>
<dbReference type="InterPro" id="IPR057460">
    <property type="entry name" value="CAF17_C"/>
</dbReference>
<dbReference type="Gene3D" id="3.30.1360.120">
    <property type="entry name" value="Probable tRNA modification gtpase trme, domain 1"/>
    <property type="match status" value="2"/>
</dbReference>
<dbReference type="GO" id="GO:0008168">
    <property type="term" value="F:methyltransferase activity"/>
    <property type="evidence" value="ECO:0007669"/>
    <property type="project" value="UniProtKB-KW"/>
</dbReference>
<feature type="domain" description="CAF17 C-terminal" evidence="2">
    <location>
        <begin position="197"/>
        <end position="265"/>
    </location>
</feature>
<dbReference type="Pfam" id="PF25455">
    <property type="entry name" value="Beta-barrel_CAF17_C"/>
    <property type="match status" value="1"/>
</dbReference>
<dbReference type="OrthoDB" id="9796287at2"/>